<comment type="caution">
    <text evidence="2">The sequence shown here is derived from an EMBL/GenBank/DDBJ whole genome shotgun (WGS) entry which is preliminary data.</text>
</comment>
<keyword evidence="1" id="KW-0175">Coiled coil</keyword>
<accession>A0A7V6A2B3</accession>
<dbReference type="AlphaFoldDB" id="A0A7V6A2B3"/>
<protein>
    <submittedName>
        <fullName evidence="2">Uncharacterized protein</fullName>
    </submittedName>
</protein>
<evidence type="ECO:0000256" key="1">
    <source>
        <dbReference type="SAM" id="Coils"/>
    </source>
</evidence>
<gene>
    <name evidence="2" type="ORF">ENV52_03535</name>
</gene>
<organism evidence="2">
    <name type="scientific">Desulfobacca acetoxidans</name>
    <dbReference type="NCBI Taxonomy" id="60893"/>
    <lineage>
        <taxon>Bacteria</taxon>
        <taxon>Pseudomonadati</taxon>
        <taxon>Thermodesulfobacteriota</taxon>
        <taxon>Desulfobaccia</taxon>
        <taxon>Desulfobaccales</taxon>
        <taxon>Desulfobaccaceae</taxon>
        <taxon>Desulfobacca</taxon>
    </lineage>
</organism>
<sequence>MPIRYLAIELYRLTQKVEELERRLAALGSAPTPERGPLEIELMQARKERDHLRSVLEAKKDKPIV</sequence>
<dbReference type="EMBL" id="DTGR01000050">
    <property type="protein sequence ID" value="HHS28758.1"/>
    <property type="molecule type" value="Genomic_DNA"/>
</dbReference>
<feature type="coiled-coil region" evidence="1">
    <location>
        <begin position="3"/>
        <end position="62"/>
    </location>
</feature>
<evidence type="ECO:0000313" key="2">
    <source>
        <dbReference type="EMBL" id="HHS28758.1"/>
    </source>
</evidence>
<proteinExistence type="predicted"/>
<reference evidence="2" key="1">
    <citation type="journal article" date="2020" name="mSystems">
        <title>Genome- and Community-Level Interaction Insights into Carbon Utilization and Element Cycling Functions of Hydrothermarchaeota in Hydrothermal Sediment.</title>
        <authorList>
            <person name="Zhou Z."/>
            <person name="Liu Y."/>
            <person name="Xu W."/>
            <person name="Pan J."/>
            <person name="Luo Z.H."/>
            <person name="Li M."/>
        </authorList>
    </citation>
    <scope>NUCLEOTIDE SEQUENCE [LARGE SCALE GENOMIC DNA]</scope>
    <source>
        <strain evidence="2">SpSt-767</strain>
    </source>
</reference>
<name>A0A7V6A2B3_9BACT</name>